<dbReference type="PANTHER" id="PTHR42208">
    <property type="entry name" value="HEAVY METAL TRANSPORTER-RELATED"/>
    <property type="match status" value="1"/>
</dbReference>
<feature type="domain" description="Urease accessory protein UreH-like transmembrane" evidence="2">
    <location>
        <begin position="11"/>
        <end position="218"/>
    </location>
</feature>
<reference evidence="3 4" key="1">
    <citation type="submission" date="2016-10" db="EMBL/GenBank/DDBJ databases">
        <authorList>
            <person name="de Groot N.N."/>
        </authorList>
    </citation>
    <scope>NUCLEOTIDE SEQUENCE [LARGE SCALE GENOMIC DNA]</scope>
    <source>
        <strain evidence="3 4">DSM 18438</strain>
    </source>
</reference>
<feature type="transmembrane region" description="Helical" evidence="1">
    <location>
        <begin position="84"/>
        <end position="103"/>
    </location>
</feature>
<dbReference type="Pfam" id="PF13386">
    <property type="entry name" value="DsbD_2"/>
    <property type="match status" value="1"/>
</dbReference>
<evidence type="ECO:0000313" key="3">
    <source>
        <dbReference type="EMBL" id="SFC15675.1"/>
    </source>
</evidence>
<dbReference type="AlphaFoldDB" id="A0A1I1GW11"/>
<feature type="transmembrane region" description="Helical" evidence="1">
    <location>
        <begin position="169"/>
        <end position="192"/>
    </location>
</feature>
<dbReference type="STRING" id="1122252.SAMN05660443_1657"/>
<name>A0A1I1GW11_9GAMM</name>
<protein>
    <recommendedName>
        <fullName evidence="2">Urease accessory protein UreH-like transmembrane domain-containing protein</fullName>
    </recommendedName>
</protein>
<feature type="transmembrane region" description="Helical" evidence="1">
    <location>
        <begin position="140"/>
        <end position="163"/>
    </location>
</feature>
<accession>A0A1I1GW11</accession>
<sequence length="233" mass="25252">MNEFLAAGLVTALVAGFLGGGHCIGMCGGIVSALTFALPPSRRHPARIASLMLMYNLGRISSYTLAGTLVGGLGQLLVSNLQEVARILSWLAVIMLILMACYLGRWWQGLIRVEALGQHLWRYLEPLGRRLMPVTHPGQALLIGLIWGWLPCGLVYSMLILALSSGSALQGALLLLVFGLGTLPTLLLTGALARQVTSFFRQPLWRQASALLLLAFAFWQAMPLLGFARELPF</sequence>
<keyword evidence="1" id="KW-0812">Transmembrane</keyword>
<proteinExistence type="predicted"/>
<feature type="transmembrane region" description="Helical" evidence="1">
    <location>
        <begin position="6"/>
        <end position="39"/>
    </location>
</feature>
<feature type="transmembrane region" description="Helical" evidence="1">
    <location>
        <begin position="60"/>
        <end position="78"/>
    </location>
</feature>
<evidence type="ECO:0000313" key="4">
    <source>
        <dbReference type="Proteomes" id="UP000199058"/>
    </source>
</evidence>
<evidence type="ECO:0000259" key="2">
    <source>
        <dbReference type="Pfam" id="PF13386"/>
    </source>
</evidence>
<evidence type="ECO:0000256" key="1">
    <source>
        <dbReference type="SAM" id="Phobius"/>
    </source>
</evidence>
<dbReference type="Proteomes" id="UP000199058">
    <property type="component" value="Unassembled WGS sequence"/>
</dbReference>
<dbReference type="EMBL" id="FOLH01000003">
    <property type="protein sequence ID" value="SFC15675.1"/>
    <property type="molecule type" value="Genomic_DNA"/>
</dbReference>
<gene>
    <name evidence="3" type="ORF">SAMN05660443_1657</name>
</gene>
<dbReference type="InterPro" id="IPR039447">
    <property type="entry name" value="UreH-like_TM_dom"/>
</dbReference>
<dbReference type="OrthoDB" id="9798690at2"/>
<keyword evidence="1" id="KW-1133">Transmembrane helix</keyword>
<feature type="transmembrane region" description="Helical" evidence="1">
    <location>
        <begin position="204"/>
        <end position="222"/>
    </location>
</feature>
<keyword evidence="4" id="KW-1185">Reference proteome</keyword>
<dbReference type="RefSeq" id="WP_091961859.1">
    <property type="nucleotide sequence ID" value="NZ_FOLH01000003.1"/>
</dbReference>
<dbReference type="PANTHER" id="PTHR42208:SF1">
    <property type="entry name" value="HEAVY METAL TRANSPORTER"/>
    <property type="match status" value="1"/>
</dbReference>
<keyword evidence="1" id="KW-0472">Membrane</keyword>
<organism evidence="3 4">
    <name type="scientific">Marinospirillum celere</name>
    <dbReference type="NCBI Taxonomy" id="1122252"/>
    <lineage>
        <taxon>Bacteria</taxon>
        <taxon>Pseudomonadati</taxon>
        <taxon>Pseudomonadota</taxon>
        <taxon>Gammaproteobacteria</taxon>
        <taxon>Oceanospirillales</taxon>
        <taxon>Oceanospirillaceae</taxon>
        <taxon>Marinospirillum</taxon>
    </lineage>
</organism>